<gene>
    <name evidence="2" type="ORF">ABA47_1910</name>
</gene>
<proteinExistence type="predicted"/>
<organism evidence="2 3">
    <name type="scientific">Salmonella enteritidis</name>
    <dbReference type="NCBI Taxonomy" id="149539"/>
    <lineage>
        <taxon>Bacteria</taxon>
        <taxon>Pseudomonadati</taxon>
        <taxon>Pseudomonadota</taxon>
        <taxon>Gammaproteobacteria</taxon>
        <taxon>Enterobacterales</taxon>
        <taxon>Enterobacteriaceae</taxon>
        <taxon>Salmonella</taxon>
    </lineage>
</organism>
<dbReference type="Proteomes" id="UP000037735">
    <property type="component" value="Unassembled WGS sequence"/>
</dbReference>
<protein>
    <submittedName>
        <fullName evidence="2">Uncharacterized protein</fullName>
    </submittedName>
</protein>
<evidence type="ECO:0000313" key="2">
    <source>
        <dbReference type="EMBL" id="KOX84161.1"/>
    </source>
</evidence>
<dbReference type="EMBL" id="LIHI01000003">
    <property type="protein sequence ID" value="KOX84161.1"/>
    <property type="molecule type" value="Genomic_DNA"/>
</dbReference>
<sequence length="232" mass="26085">MTRLLLCFLLFVCNSSYSREEPEYSKTYTPDEYYYLSSKIPKEVRQLIMNVNMAPPLAAIFKKELVQKYGLFAYISPKPRGDENHRPGFDTKTPGAFLNRACSGPEGARSRDGLSSGAASWTDDEPARRLPEGRAKRVNSPLPASSKKSLYESIRRLTNLDAEMRFAFPTAKTIVPGGWVERRVTQHSYPIPQCWVSVSPHPTLPRRIMCNRTTGLSSSSAFFAYCNSANLT</sequence>
<feature type="compositionally biased region" description="Basic and acidic residues" evidence="1">
    <location>
        <begin position="125"/>
        <end position="135"/>
    </location>
</feature>
<feature type="region of interest" description="Disordered" evidence="1">
    <location>
        <begin position="100"/>
        <end position="144"/>
    </location>
</feature>
<dbReference type="AlphaFoldDB" id="A0A1X8WC26"/>
<accession>A0A1X8WC26</accession>
<reference evidence="2 3" key="1">
    <citation type="submission" date="2015-08" db="EMBL/GenBank/DDBJ databases">
        <title>Draft genome sequence of a Salmonella Enteritidis strain from day-old chicks.</title>
        <authorList>
            <person name="Clemente L."/>
            <person name="Jones-Dias D."/>
            <person name="Egas C."/>
            <person name="Fookes M."/>
            <person name="Thomson N.R."/>
            <person name="Manageiro V."/>
            <person name="Canica M."/>
        </authorList>
    </citation>
    <scope>NUCLEOTIDE SEQUENCE [LARGE SCALE GENOMIC DNA]</scope>
    <source>
        <strain evidence="2 3">LV60</strain>
    </source>
</reference>
<evidence type="ECO:0000313" key="3">
    <source>
        <dbReference type="Proteomes" id="UP000037735"/>
    </source>
</evidence>
<comment type="caution">
    <text evidence="2">The sequence shown here is derived from an EMBL/GenBank/DDBJ whole genome shotgun (WGS) entry which is preliminary data.</text>
</comment>
<name>A0A1X8WC26_SALEN</name>
<evidence type="ECO:0000256" key="1">
    <source>
        <dbReference type="SAM" id="MobiDB-lite"/>
    </source>
</evidence>